<dbReference type="AlphaFoldDB" id="A0A8J5S9J9"/>
<evidence type="ECO:0000256" key="2">
    <source>
        <dbReference type="SAM" id="MobiDB-lite"/>
    </source>
</evidence>
<evidence type="ECO:0000313" key="5">
    <source>
        <dbReference type="Proteomes" id="UP000729402"/>
    </source>
</evidence>
<keyword evidence="5" id="KW-1185">Reference proteome</keyword>
<dbReference type="OrthoDB" id="4726at2759"/>
<organism evidence="4 5">
    <name type="scientific">Zizania palustris</name>
    <name type="common">Northern wild rice</name>
    <dbReference type="NCBI Taxonomy" id="103762"/>
    <lineage>
        <taxon>Eukaryota</taxon>
        <taxon>Viridiplantae</taxon>
        <taxon>Streptophyta</taxon>
        <taxon>Embryophyta</taxon>
        <taxon>Tracheophyta</taxon>
        <taxon>Spermatophyta</taxon>
        <taxon>Magnoliopsida</taxon>
        <taxon>Liliopsida</taxon>
        <taxon>Poales</taxon>
        <taxon>Poaceae</taxon>
        <taxon>BOP clade</taxon>
        <taxon>Oryzoideae</taxon>
        <taxon>Oryzeae</taxon>
        <taxon>Zizaniinae</taxon>
        <taxon>Zizania</taxon>
    </lineage>
</organism>
<dbReference type="GO" id="GO:0003723">
    <property type="term" value="F:RNA binding"/>
    <property type="evidence" value="ECO:0007669"/>
    <property type="project" value="UniProtKB-UniRule"/>
</dbReference>
<feature type="region of interest" description="Disordered" evidence="2">
    <location>
        <begin position="109"/>
        <end position="145"/>
    </location>
</feature>
<reference evidence="4" key="2">
    <citation type="submission" date="2021-02" db="EMBL/GenBank/DDBJ databases">
        <authorList>
            <person name="Kimball J.A."/>
            <person name="Haas M.W."/>
            <person name="Macchietto M."/>
            <person name="Kono T."/>
            <person name="Duquette J."/>
            <person name="Shao M."/>
        </authorList>
    </citation>
    <scope>NUCLEOTIDE SEQUENCE</scope>
    <source>
        <tissue evidence="4">Fresh leaf tissue</tissue>
    </source>
</reference>
<dbReference type="Pfam" id="PF00076">
    <property type="entry name" value="RRM_1"/>
    <property type="match status" value="2"/>
</dbReference>
<dbReference type="PROSITE" id="PS50102">
    <property type="entry name" value="RRM"/>
    <property type="match status" value="2"/>
</dbReference>
<proteinExistence type="predicted"/>
<keyword evidence="1" id="KW-0694">RNA-binding</keyword>
<dbReference type="PANTHER" id="PTHR32343">
    <property type="entry name" value="SERINE/ARGININE-RICH SPLICING FACTOR"/>
    <property type="match status" value="1"/>
</dbReference>
<accession>A0A8J5S9J9</accession>
<feature type="compositionally biased region" description="Low complexity" evidence="2">
    <location>
        <begin position="1"/>
        <end position="12"/>
    </location>
</feature>
<dbReference type="SMART" id="SM00360">
    <property type="entry name" value="RRM"/>
    <property type="match status" value="2"/>
</dbReference>
<name>A0A8J5S9J9_ZIZPA</name>
<evidence type="ECO:0000259" key="3">
    <source>
        <dbReference type="PROSITE" id="PS50102"/>
    </source>
</evidence>
<feature type="region of interest" description="Disordered" evidence="2">
    <location>
        <begin position="1"/>
        <end position="22"/>
    </location>
</feature>
<dbReference type="PANTHER" id="PTHR32343:SF83">
    <property type="entry name" value="OS09G0314500 PROTEIN"/>
    <property type="match status" value="1"/>
</dbReference>
<reference evidence="4" key="1">
    <citation type="journal article" date="2021" name="bioRxiv">
        <title>Whole Genome Assembly and Annotation of Northern Wild Rice, Zizania palustris L., Supports a Whole Genome Duplication in the Zizania Genus.</title>
        <authorList>
            <person name="Haas M."/>
            <person name="Kono T."/>
            <person name="Macchietto M."/>
            <person name="Millas R."/>
            <person name="McGilp L."/>
            <person name="Shao M."/>
            <person name="Duquette J."/>
            <person name="Hirsch C.N."/>
            <person name="Kimball J."/>
        </authorList>
    </citation>
    <scope>NUCLEOTIDE SEQUENCE</scope>
    <source>
        <tissue evidence="4">Fresh leaf tissue</tissue>
    </source>
</reference>
<evidence type="ECO:0000256" key="1">
    <source>
        <dbReference type="PROSITE-ProRule" id="PRU00176"/>
    </source>
</evidence>
<feature type="domain" description="RRM" evidence="3">
    <location>
        <begin position="155"/>
        <end position="230"/>
    </location>
</feature>
<dbReference type="Proteomes" id="UP000729402">
    <property type="component" value="Unassembled WGS sequence"/>
</dbReference>
<feature type="domain" description="RRM" evidence="3">
    <location>
        <begin position="252"/>
        <end position="328"/>
    </location>
</feature>
<feature type="compositionally biased region" description="Low complexity" evidence="2">
    <location>
        <begin position="130"/>
        <end position="145"/>
    </location>
</feature>
<protein>
    <recommendedName>
        <fullName evidence="3">RRM domain-containing protein</fullName>
    </recommendedName>
</protein>
<gene>
    <name evidence="4" type="ORF">GUJ93_ZPchr0002g24571</name>
</gene>
<comment type="caution">
    <text evidence="4">The sequence shown here is derived from an EMBL/GenBank/DDBJ whole genome shotgun (WGS) entry which is preliminary data.</text>
</comment>
<sequence length="380" mass="41841">MEVTAEATREGAGAAGGEEIRRGDVVSAPAAARGLNPHAQEFVPWWRSPLADAKTALSPDAPEFVFVSEHQPRGGGVDVTADAPEEFISGRRQKGVLTADAPEFFSIRRRPPLENGTGSVTPYWSRRGSRSFSRQGNGQSSSRVQRVQKKEFVRRTIFVTDIDHTVTEDMLAELFGSCGTVVDCRVCGDPTSGLRFAFIELQDENDACAALQFDGITLGICPLRVSPSRTAIMPVNPYFLPQSEAEMEMCSRTIYCTNIHKNVTQSALKYFCQEYFGPVSRIRLLGDDNHATRIAFIEFAEAAGAVNALNSTGIFASGIPIRFSNLSYSLCTSFLSIKRMADRITPFTYTVCLYCQGVPFKDTDQDQLLPLIQPRLTWVP</sequence>
<evidence type="ECO:0000313" key="4">
    <source>
        <dbReference type="EMBL" id="KAG8060998.1"/>
    </source>
</evidence>
<dbReference type="InterPro" id="IPR000504">
    <property type="entry name" value="RRM_dom"/>
</dbReference>
<dbReference type="EMBL" id="JAAALK010000287">
    <property type="protein sequence ID" value="KAG8060998.1"/>
    <property type="molecule type" value="Genomic_DNA"/>
</dbReference>